<keyword evidence="1" id="KW-0812">Transmembrane</keyword>
<evidence type="ECO:0000313" key="3">
    <source>
        <dbReference type="Proteomes" id="UP000317369"/>
    </source>
</evidence>
<dbReference type="Proteomes" id="UP000317369">
    <property type="component" value="Chromosome"/>
</dbReference>
<dbReference type="AlphaFoldDB" id="A0A517YVJ6"/>
<evidence type="ECO:0000313" key="2">
    <source>
        <dbReference type="EMBL" id="QDU34253.1"/>
    </source>
</evidence>
<name>A0A517YVJ6_9BACT</name>
<dbReference type="KEGG" id="pcor:KS4_23190"/>
<gene>
    <name evidence="2" type="ORF">KS4_23190</name>
</gene>
<protein>
    <submittedName>
        <fullName evidence="2">Uncharacterized protein</fullName>
    </submittedName>
</protein>
<organism evidence="2 3">
    <name type="scientific">Poriferisphaera corsica</name>
    <dbReference type="NCBI Taxonomy" id="2528020"/>
    <lineage>
        <taxon>Bacteria</taxon>
        <taxon>Pseudomonadati</taxon>
        <taxon>Planctomycetota</taxon>
        <taxon>Phycisphaerae</taxon>
        <taxon>Phycisphaerales</taxon>
        <taxon>Phycisphaeraceae</taxon>
        <taxon>Poriferisphaera</taxon>
    </lineage>
</organism>
<proteinExistence type="predicted"/>
<keyword evidence="3" id="KW-1185">Reference proteome</keyword>
<evidence type="ECO:0000256" key="1">
    <source>
        <dbReference type="SAM" id="Phobius"/>
    </source>
</evidence>
<feature type="transmembrane region" description="Helical" evidence="1">
    <location>
        <begin position="6"/>
        <end position="28"/>
    </location>
</feature>
<dbReference type="EMBL" id="CP036425">
    <property type="protein sequence ID" value="QDU34253.1"/>
    <property type="molecule type" value="Genomic_DNA"/>
</dbReference>
<keyword evidence="1" id="KW-0472">Membrane</keyword>
<keyword evidence="1" id="KW-1133">Transmembrane helix</keyword>
<sequence length="38" mass="4108">MSDEGVVIVVIAVFLNSLGIGSLLGLGVDQSRWQNTRY</sequence>
<accession>A0A517YVJ6</accession>
<reference evidence="2 3" key="1">
    <citation type="submission" date="2019-02" db="EMBL/GenBank/DDBJ databases">
        <title>Deep-cultivation of Planctomycetes and their phenomic and genomic characterization uncovers novel biology.</title>
        <authorList>
            <person name="Wiegand S."/>
            <person name="Jogler M."/>
            <person name="Boedeker C."/>
            <person name="Pinto D."/>
            <person name="Vollmers J."/>
            <person name="Rivas-Marin E."/>
            <person name="Kohn T."/>
            <person name="Peeters S.H."/>
            <person name="Heuer A."/>
            <person name="Rast P."/>
            <person name="Oberbeckmann S."/>
            <person name="Bunk B."/>
            <person name="Jeske O."/>
            <person name="Meyerdierks A."/>
            <person name="Storesund J.E."/>
            <person name="Kallscheuer N."/>
            <person name="Luecker S."/>
            <person name="Lage O.M."/>
            <person name="Pohl T."/>
            <person name="Merkel B.J."/>
            <person name="Hornburger P."/>
            <person name="Mueller R.-W."/>
            <person name="Bruemmer F."/>
            <person name="Labrenz M."/>
            <person name="Spormann A.M."/>
            <person name="Op den Camp H."/>
            <person name="Overmann J."/>
            <person name="Amann R."/>
            <person name="Jetten M.S.M."/>
            <person name="Mascher T."/>
            <person name="Medema M.H."/>
            <person name="Devos D.P."/>
            <person name="Kaster A.-K."/>
            <person name="Ovreas L."/>
            <person name="Rohde M."/>
            <person name="Galperin M.Y."/>
            <person name="Jogler C."/>
        </authorList>
    </citation>
    <scope>NUCLEOTIDE SEQUENCE [LARGE SCALE GENOMIC DNA]</scope>
    <source>
        <strain evidence="2 3">KS4</strain>
    </source>
</reference>